<organism evidence="2">
    <name type="scientific">Papilio xuthus</name>
    <name type="common">Asian swallowtail butterfly</name>
    <dbReference type="NCBI Taxonomy" id="66420"/>
    <lineage>
        <taxon>Eukaryota</taxon>
        <taxon>Metazoa</taxon>
        <taxon>Ecdysozoa</taxon>
        <taxon>Arthropoda</taxon>
        <taxon>Hexapoda</taxon>
        <taxon>Insecta</taxon>
        <taxon>Pterygota</taxon>
        <taxon>Neoptera</taxon>
        <taxon>Endopterygota</taxon>
        <taxon>Lepidoptera</taxon>
        <taxon>Glossata</taxon>
        <taxon>Ditrysia</taxon>
        <taxon>Papilionoidea</taxon>
        <taxon>Papilionidae</taxon>
        <taxon>Papilioninae</taxon>
        <taxon>Papilio</taxon>
    </lineage>
</organism>
<feature type="compositionally biased region" description="Polar residues" evidence="1">
    <location>
        <begin position="111"/>
        <end position="136"/>
    </location>
</feature>
<proteinExistence type="predicted"/>
<sequence length="210" mass="22841">GLIVEPPRKNGLPGQCHKCQLYGHSARNCFARPRCVKCLGDHGTSECSRPKDKSLLEAFGKPACVLCRGDHTANYHGCPKAPKRSPKQPQRSVRRPPAVLSPNEFPPLQPSWKTNARTPAWGSNSPTASVPASNTSTAPIAKPAPVKPAAMPTPPKTTGNPFESLNRLTSLNMEEVLTFADEYEKAAGNIGTRLYLIKKYKHIVCALEHN</sequence>
<dbReference type="GeneID" id="106113187"/>
<evidence type="ECO:0000313" key="2">
    <source>
        <dbReference type="RefSeq" id="XP_013161375.1"/>
    </source>
</evidence>
<dbReference type="KEGG" id="pxu:106113187"/>
<feature type="non-terminal residue" evidence="2">
    <location>
        <position position="1"/>
    </location>
</feature>
<dbReference type="Proteomes" id="UP000694872">
    <property type="component" value="Unplaced"/>
</dbReference>
<feature type="region of interest" description="Disordered" evidence="1">
    <location>
        <begin position="76"/>
        <end position="162"/>
    </location>
</feature>
<name>A0AAJ6YYB5_PAPXU</name>
<gene>
    <name evidence="2" type="primary">LOC106113187</name>
</gene>
<dbReference type="RefSeq" id="XP_013161375.1">
    <property type="nucleotide sequence ID" value="XM_013305921.1"/>
</dbReference>
<feature type="compositionally biased region" description="Low complexity" evidence="1">
    <location>
        <begin position="137"/>
        <end position="150"/>
    </location>
</feature>
<reference evidence="2" key="1">
    <citation type="submission" date="2025-08" db="UniProtKB">
        <authorList>
            <consortium name="RefSeq"/>
        </authorList>
    </citation>
    <scope>IDENTIFICATION</scope>
</reference>
<accession>A0AAJ6YYB5</accession>
<protein>
    <submittedName>
        <fullName evidence="2">Nucleic-acid-binding protein from mobile element jockey-like</fullName>
    </submittedName>
</protein>
<evidence type="ECO:0000256" key="1">
    <source>
        <dbReference type="SAM" id="MobiDB-lite"/>
    </source>
</evidence>
<dbReference type="AlphaFoldDB" id="A0AAJ6YYB5"/>